<feature type="region of interest" description="Disordered" evidence="1">
    <location>
        <begin position="24"/>
        <end position="54"/>
    </location>
</feature>
<proteinExistence type="predicted"/>
<feature type="compositionally biased region" description="Pro residues" evidence="1">
    <location>
        <begin position="30"/>
        <end position="39"/>
    </location>
</feature>
<protein>
    <submittedName>
        <fullName evidence="2">Uncharacterized protein</fullName>
    </submittedName>
</protein>
<evidence type="ECO:0000313" key="2">
    <source>
        <dbReference type="EMBL" id="KDN62821.1"/>
    </source>
</evidence>
<reference evidence="3" key="1">
    <citation type="journal article" date="2014" name="Genome Announc.">
        <title>Draft genome sequence of Colletotrichum sublineola, a destructive pathogen of cultivated sorghum.</title>
        <authorList>
            <person name="Baroncelli R."/>
            <person name="Sanz-Martin J.M."/>
            <person name="Rech G.E."/>
            <person name="Sukno S.A."/>
            <person name="Thon M.R."/>
        </authorList>
    </citation>
    <scope>NUCLEOTIDE SEQUENCE [LARGE SCALE GENOMIC DNA]</scope>
    <source>
        <strain evidence="3">TX430BB</strain>
    </source>
</reference>
<evidence type="ECO:0000256" key="1">
    <source>
        <dbReference type="SAM" id="MobiDB-lite"/>
    </source>
</evidence>
<evidence type="ECO:0000313" key="3">
    <source>
        <dbReference type="Proteomes" id="UP000027238"/>
    </source>
</evidence>
<keyword evidence="3" id="KW-1185">Reference proteome</keyword>
<dbReference type="Proteomes" id="UP000027238">
    <property type="component" value="Unassembled WGS sequence"/>
</dbReference>
<dbReference type="HOGENOM" id="CLU_2236442_0_0_1"/>
<comment type="caution">
    <text evidence="2">The sequence shown here is derived from an EMBL/GenBank/DDBJ whole genome shotgun (WGS) entry which is preliminary data.</text>
</comment>
<name>A0A066XAN5_COLSU</name>
<organism evidence="2 3">
    <name type="scientific">Colletotrichum sublineola</name>
    <name type="common">Sorghum anthracnose fungus</name>
    <dbReference type="NCBI Taxonomy" id="1173701"/>
    <lineage>
        <taxon>Eukaryota</taxon>
        <taxon>Fungi</taxon>
        <taxon>Dikarya</taxon>
        <taxon>Ascomycota</taxon>
        <taxon>Pezizomycotina</taxon>
        <taxon>Sordariomycetes</taxon>
        <taxon>Hypocreomycetidae</taxon>
        <taxon>Glomerellales</taxon>
        <taxon>Glomerellaceae</taxon>
        <taxon>Colletotrichum</taxon>
        <taxon>Colletotrichum graminicola species complex</taxon>
    </lineage>
</organism>
<sequence length="105" mass="11305">MYLPVGTYAAVHSERTRNMAKRTLNSPLPLLSPPTPPPFGNHVPPTTKPPPQSPTYQLQGMHFRSIDLVRLVGPRSPRIPIGAPNVPSKPIQARPGSTCVATPAL</sequence>
<feature type="region of interest" description="Disordered" evidence="1">
    <location>
        <begin position="77"/>
        <end position="105"/>
    </location>
</feature>
<accession>A0A066XAN5</accession>
<gene>
    <name evidence="2" type="ORF">CSUB01_11276</name>
</gene>
<dbReference type="AlphaFoldDB" id="A0A066XAN5"/>
<dbReference type="EMBL" id="JMSE01001297">
    <property type="protein sequence ID" value="KDN62821.1"/>
    <property type="molecule type" value="Genomic_DNA"/>
</dbReference>